<dbReference type="PANTHER" id="PTHR11999">
    <property type="entry name" value="GROUP II PYRIDOXAL-5-PHOSPHATE DECARBOXYLASE"/>
    <property type="match status" value="1"/>
</dbReference>
<dbReference type="Proteomes" id="UP001195724">
    <property type="component" value="Unassembled WGS sequence"/>
</dbReference>
<evidence type="ECO:0000256" key="5">
    <source>
        <dbReference type="ARBA" id="ARBA00023239"/>
    </source>
</evidence>
<dbReference type="InterPro" id="IPR015422">
    <property type="entry name" value="PyrdxlP-dep_Trfase_small"/>
</dbReference>
<keyword evidence="5 6" id="KW-0456">Lyase</keyword>
<dbReference type="InterPro" id="IPR015421">
    <property type="entry name" value="PyrdxlP-dep_Trfase_major"/>
</dbReference>
<evidence type="ECO:0000313" key="8">
    <source>
        <dbReference type="Proteomes" id="UP001195724"/>
    </source>
</evidence>
<protein>
    <submittedName>
        <fullName evidence="7">Glutamate/tyrosine decarboxylase-like PLP-dependent enzyme</fullName>
    </submittedName>
</protein>
<evidence type="ECO:0000256" key="1">
    <source>
        <dbReference type="ARBA" id="ARBA00001933"/>
    </source>
</evidence>
<gene>
    <name evidence="7" type="ORF">JOE68_005822</name>
</gene>
<organism evidence="7 8">
    <name type="scientific">Saccharothrix algeriensis</name>
    <dbReference type="NCBI Taxonomy" id="173560"/>
    <lineage>
        <taxon>Bacteria</taxon>
        <taxon>Bacillati</taxon>
        <taxon>Actinomycetota</taxon>
        <taxon>Actinomycetes</taxon>
        <taxon>Pseudonocardiales</taxon>
        <taxon>Pseudonocardiaceae</taxon>
        <taxon>Saccharothrix</taxon>
    </lineage>
</organism>
<reference evidence="7 8" key="1">
    <citation type="submission" date="2021-01" db="EMBL/GenBank/DDBJ databases">
        <title>Sequencing the genomes of 1000 actinobacteria strains.</title>
        <authorList>
            <person name="Klenk H.-P."/>
        </authorList>
    </citation>
    <scope>NUCLEOTIDE SEQUENCE [LARGE SCALE GENOMIC DNA]</scope>
    <source>
        <strain evidence="7 8">DSM 44581</strain>
    </source>
</reference>
<dbReference type="PANTHER" id="PTHR11999:SF70">
    <property type="entry name" value="MIP05841P"/>
    <property type="match status" value="1"/>
</dbReference>
<dbReference type="InterPro" id="IPR021115">
    <property type="entry name" value="Pyridoxal-P_BS"/>
</dbReference>
<dbReference type="InterPro" id="IPR015424">
    <property type="entry name" value="PyrdxlP-dep_Trfase"/>
</dbReference>
<keyword evidence="8" id="KW-1185">Reference proteome</keyword>
<dbReference type="Gene3D" id="3.90.1150.10">
    <property type="entry name" value="Aspartate Aminotransferase, domain 1"/>
    <property type="match status" value="1"/>
</dbReference>
<dbReference type="RefSeq" id="WP_307819961.1">
    <property type="nucleotide sequence ID" value="NZ_JAFBCL010000001.1"/>
</dbReference>
<sequence length="468" mass="49429">MDADQRRLFDRTARHAADFLAGLGSRPVAPTASLARLREVFGRPLPEDGLDAERVVDELVRDTADGLLGSAGGRFFGWVVGGGVPAALAADWLTATWDQNAALHAAGPAVAVVEEVAGAWLKELLGLPAEASFGFTTGAQSAHLTALAAARHRLLADRGWDVERRGLAGAPAVRVLTSGWQHASIERAMRLLGLGADQLRGVGSGPGGLIDLAALERELAACDAPAVVCLQAGEINTGLFDPFGEACALAAARGAWVHVDGAFGLWAGVSERHGHLLAGVDRADSWTTDGHKWLNVPFDCGLVFVRHPAAHRGAMSTKASYLVHTEDEAGGAPARDQLDWTPEWSRRARAVPVYAAIRSLGRRGIAALVDRCVDHAHRLVAGIGALPGVEVLSPPVINQGLVRFLAEDGDHDAHTDRVIGRVQRGGEAWFGGTTWNGVRAMRISVVNWRTDDHDVDRAVAAVRAALSG</sequence>
<evidence type="ECO:0000256" key="3">
    <source>
        <dbReference type="ARBA" id="ARBA00022793"/>
    </source>
</evidence>
<comment type="caution">
    <text evidence="7">The sequence shown here is derived from an EMBL/GenBank/DDBJ whole genome shotgun (WGS) entry which is preliminary data.</text>
</comment>
<evidence type="ECO:0000256" key="6">
    <source>
        <dbReference type="RuleBase" id="RU000382"/>
    </source>
</evidence>
<proteinExistence type="inferred from homology"/>
<dbReference type="Gene3D" id="3.40.640.10">
    <property type="entry name" value="Type I PLP-dependent aspartate aminotransferase-like (Major domain)"/>
    <property type="match status" value="1"/>
</dbReference>
<keyword evidence="4 6" id="KW-0663">Pyridoxal phosphate</keyword>
<dbReference type="EMBL" id="JAFBCL010000001">
    <property type="protein sequence ID" value="MBM7814957.1"/>
    <property type="molecule type" value="Genomic_DNA"/>
</dbReference>
<evidence type="ECO:0000313" key="7">
    <source>
        <dbReference type="EMBL" id="MBM7814957.1"/>
    </source>
</evidence>
<accession>A0ABS2SFA9</accession>
<dbReference type="PROSITE" id="PS00392">
    <property type="entry name" value="DDC_GAD_HDC_YDC"/>
    <property type="match status" value="1"/>
</dbReference>
<keyword evidence="3" id="KW-0210">Decarboxylase</keyword>
<dbReference type="InterPro" id="IPR010977">
    <property type="entry name" value="Aromatic_deC"/>
</dbReference>
<evidence type="ECO:0000256" key="2">
    <source>
        <dbReference type="ARBA" id="ARBA00009533"/>
    </source>
</evidence>
<comment type="cofactor">
    <cofactor evidence="1 6">
        <name>pyridoxal 5'-phosphate</name>
        <dbReference type="ChEBI" id="CHEBI:597326"/>
    </cofactor>
</comment>
<name>A0ABS2SFA9_9PSEU</name>
<evidence type="ECO:0000256" key="4">
    <source>
        <dbReference type="ARBA" id="ARBA00022898"/>
    </source>
</evidence>
<dbReference type="InterPro" id="IPR002129">
    <property type="entry name" value="PyrdxlP-dep_de-COase"/>
</dbReference>
<dbReference type="SUPFAM" id="SSF53383">
    <property type="entry name" value="PLP-dependent transferases"/>
    <property type="match status" value="1"/>
</dbReference>
<dbReference type="Pfam" id="PF00282">
    <property type="entry name" value="Pyridoxal_deC"/>
    <property type="match status" value="1"/>
</dbReference>
<comment type="similarity">
    <text evidence="2 6">Belongs to the group II decarboxylase family.</text>
</comment>